<feature type="region of interest" description="Disordered" evidence="1">
    <location>
        <begin position="267"/>
        <end position="327"/>
    </location>
</feature>
<feature type="compositionally biased region" description="Polar residues" evidence="1">
    <location>
        <begin position="605"/>
        <end position="619"/>
    </location>
</feature>
<feature type="region of interest" description="Disordered" evidence="1">
    <location>
        <begin position="525"/>
        <end position="547"/>
    </location>
</feature>
<dbReference type="PANTHER" id="PTHR31008">
    <property type="entry name" value="COP1-INTERACTING PROTEIN-RELATED"/>
    <property type="match status" value="1"/>
</dbReference>
<feature type="compositionally biased region" description="Low complexity" evidence="1">
    <location>
        <begin position="532"/>
        <end position="544"/>
    </location>
</feature>
<feature type="compositionally biased region" description="Polar residues" evidence="1">
    <location>
        <begin position="670"/>
        <end position="690"/>
    </location>
</feature>
<feature type="compositionally biased region" description="Basic and acidic residues" evidence="1">
    <location>
        <begin position="692"/>
        <end position="722"/>
    </location>
</feature>
<reference evidence="2 3" key="1">
    <citation type="submission" date="2023-10" db="EMBL/GenBank/DDBJ databases">
        <title>Chromosome-scale genome assembly provides insights into flower coloration mechanisms of Canna indica.</title>
        <authorList>
            <person name="Li C."/>
        </authorList>
    </citation>
    <scope>NUCLEOTIDE SEQUENCE [LARGE SCALE GENOMIC DNA]</scope>
    <source>
        <tissue evidence="2">Flower</tissue>
    </source>
</reference>
<evidence type="ECO:0000256" key="1">
    <source>
        <dbReference type="SAM" id="MobiDB-lite"/>
    </source>
</evidence>
<dbReference type="Proteomes" id="UP001327560">
    <property type="component" value="Chromosome 2"/>
</dbReference>
<sequence>MDGEIGADSVLDCAVFQISSAQNSYEALICCEGKIEKIAYGALDQLSFHLPQVKGYQSNSSNNSFKLELRKGFKISSWFTKFTLARFLNIINSPDAIRSANAIANEMSQLEDTRRFHLSLNSKAHSDQSEGKLAGGHPKDVGSTNIKVESGSSDATKNELLRAVELRLLVLKEELAASFNRAAGATLSVKQILDIAKFVEHFEVRDLRDPLSKYLSLIPEDQLAESFAEKIPDDAKKNSEDITQGIHLSSPELGKTKPTNIGVSPAKIAQAERQSSTESENSDSSDKDQTFTERSRPIMRSATPRRSASPMRRVQIGRSGSRRSTALTIKSLSFFPARERIISNRDADENSSGDEQASQPAKKSDNTVRRMSVQEAISLFESKQNDQNLDVQKKRAAGEVSLNTSKSVLRRWSAGPSDSLTRDQENSSEAISQSNCANLATPAGDGQLTDKIEPNISLDNLNTSFETAEVVASPDAEMITLSKDCPADSVSSQTEEIDDKVTASAEWSRQKEEELNQMLMKMMESKRGKYRGSSTGSAGSLSTSNEKRGGFYSQYRVKRDEKLRSDTVKKHSVMEAQLKVLQETLKPTKAELVSKSGVTTKKLDSSVNSQRPRRNSSPPVLNKREVSKVAPSKKASLKSSPIPTTRASWSGPLQKASGTQPAKSSPRVPSANNTTPSRRKSQAVSSTPASPKTERPLHQPKGKPDAKTDVKPTTRGQGEKKQKTTPNTNRTVKTKAPTASADSSSGMAKPSFYNKVTKKSSVVPLEAKPAKKGTGTRLASGPASTKFRITQSDVSSKRSDNSIQAEEKEATPETTEPTAKVLEVDLAQQANDVDANLVTSLDNDLNLENTEKVDQSLAEVDNDNKISVELPAAEIQPDEDISISSAAWVEVEHQELSTAYDTRITNVSTSTGFAPTLLSSPRVRHSLSQMLQADSNEPDVIEWGNAENPPALIYHKDAPKGLKRLLKFARKSKGEANVTGWASPSVFSEGEDDAEDSKALNRKNLDTSRKISLQSKGCGQQKTLLNESLHDGNSSKRSVEYHGVHDVLSGSDKFREAHISSAASSTKAARSFFSLSTFRSSKSNETKPR</sequence>
<feature type="region of interest" description="Disordered" evidence="1">
    <location>
        <begin position="487"/>
        <end position="508"/>
    </location>
</feature>
<protein>
    <submittedName>
        <fullName evidence="2">Muscle M-line assembly protein unc-89-like isoform X1</fullName>
    </submittedName>
</protein>
<dbReference type="EMBL" id="CP136891">
    <property type="protein sequence ID" value="WOK95892.1"/>
    <property type="molecule type" value="Genomic_DNA"/>
</dbReference>
<proteinExistence type="predicted"/>
<feature type="region of interest" description="Disordered" evidence="1">
    <location>
        <begin position="343"/>
        <end position="369"/>
    </location>
</feature>
<keyword evidence="3" id="KW-1185">Reference proteome</keyword>
<accession>A0AAQ3JTR8</accession>
<organism evidence="2 3">
    <name type="scientific">Canna indica</name>
    <name type="common">Indian-shot</name>
    <dbReference type="NCBI Taxonomy" id="4628"/>
    <lineage>
        <taxon>Eukaryota</taxon>
        <taxon>Viridiplantae</taxon>
        <taxon>Streptophyta</taxon>
        <taxon>Embryophyta</taxon>
        <taxon>Tracheophyta</taxon>
        <taxon>Spermatophyta</taxon>
        <taxon>Magnoliopsida</taxon>
        <taxon>Liliopsida</taxon>
        <taxon>Zingiberales</taxon>
        <taxon>Cannaceae</taxon>
        <taxon>Canna</taxon>
    </lineage>
</organism>
<feature type="region of interest" description="Disordered" evidence="1">
    <location>
        <begin position="125"/>
        <end position="150"/>
    </location>
</feature>
<name>A0AAQ3JTR8_9LILI</name>
<feature type="region of interest" description="Disordered" evidence="1">
    <location>
        <begin position="592"/>
        <end position="817"/>
    </location>
</feature>
<dbReference type="AlphaFoldDB" id="A0AAQ3JTR8"/>
<dbReference type="PANTHER" id="PTHR31008:SF5">
    <property type="entry name" value="EXPRESSED PROTEIN"/>
    <property type="match status" value="1"/>
</dbReference>
<gene>
    <name evidence="2" type="ORF">Cni_G04599</name>
</gene>
<evidence type="ECO:0000313" key="3">
    <source>
        <dbReference type="Proteomes" id="UP001327560"/>
    </source>
</evidence>
<feature type="compositionally biased region" description="Low complexity" evidence="1">
    <location>
        <begin position="628"/>
        <end position="641"/>
    </location>
</feature>
<evidence type="ECO:0000313" key="2">
    <source>
        <dbReference type="EMBL" id="WOK95892.1"/>
    </source>
</evidence>
<feature type="compositionally biased region" description="Basic and acidic residues" evidence="1">
    <location>
        <begin position="795"/>
        <end position="811"/>
    </location>
</feature>
<feature type="compositionally biased region" description="Basic and acidic residues" evidence="1">
    <location>
        <begin position="284"/>
        <end position="296"/>
    </location>
</feature>